<gene>
    <name evidence="2" type="ORF">QRX50_33445</name>
</gene>
<dbReference type="InterPro" id="IPR011613">
    <property type="entry name" value="GH15-like"/>
</dbReference>
<accession>A0A9Y2MS89</accession>
<dbReference type="AlphaFoldDB" id="A0A9Y2MS89"/>
<dbReference type="RefSeq" id="WP_285967095.1">
    <property type="nucleotide sequence ID" value="NZ_CP127294.1"/>
</dbReference>
<dbReference type="InterPro" id="IPR012341">
    <property type="entry name" value="6hp_glycosidase-like_sf"/>
</dbReference>
<proteinExistence type="predicted"/>
<organism evidence="2 3">
    <name type="scientific">Amycolatopsis carbonis</name>
    <dbReference type="NCBI Taxonomy" id="715471"/>
    <lineage>
        <taxon>Bacteria</taxon>
        <taxon>Bacillati</taxon>
        <taxon>Actinomycetota</taxon>
        <taxon>Actinomycetes</taxon>
        <taxon>Pseudonocardiales</taxon>
        <taxon>Pseudonocardiaceae</taxon>
        <taxon>Amycolatopsis</taxon>
    </lineage>
</organism>
<sequence>MTAGFGSLESGYRTGWNSYVGSLKPAPVSVAGDQQRRRAYHVAAMALHAAEDKTFRGASVAGLATPWGDVVNGGSLGDGYHRVWGRDLYQQATGLLAAGDTAQPKRMAQFLWGSQWIGSPTAGDGTTYPAGAFPRYSPVSGVAGASAQQLGYCEQLDQDADAIVLAWLTGLTDAATYAKVKVTAEHLRTSGPATTERWEEQYGRSPSSIAAEIAGLVTADAIARANGDTASATTWESTADSWLASLDS</sequence>
<dbReference type="Gene3D" id="1.50.10.10">
    <property type="match status" value="1"/>
</dbReference>
<evidence type="ECO:0000313" key="2">
    <source>
        <dbReference type="EMBL" id="WIX76346.1"/>
    </source>
</evidence>
<dbReference type="GO" id="GO:0016787">
    <property type="term" value="F:hydrolase activity"/>
    <property type="evidence" value="ECO:0007669"/>
    <property type="project" value="UniProtKB-KW"/>
</dbReference>
<keyword evidence="3" id="KW-1185">Reference proteome</keyword>
<protein>
    <submittedName>
        <fullName evidence="2">Glycoside hydrolase family 15 protein</fullName>
    </submittedName>
</protein>
<name>A0A9Y2MS89_9PSEU</name>
<feature type="domain" description="GH15-like" evidence="1">
    <location>
        <begin position="193"/>
        <end position="246"/>
    </location>
</feature>
<evidence type="ECO:0000313" key="3">
    <source>
        <dbReference type="Proteomes" id="UP001236014"/>
    </source>
</evidence>
<dbReference type="Proteomes" id="UP001236014">
    <property type="component" value="Chromosome"/>
</dbReference>
<dbReference type="GO" id="GO:0005975">
    <property type="term" value="P:carbohydrate metabolic process"/>
    <property type="evidence" value="ECO:0007669"/>
    <property type="project" value="InterPro"/>
</dbReference>
<reference evidence="2 3" key="1">
    <citation type="submission" date="2023-06" db="EMBL/GenBank/DDBJ databases">
        <authorList>
            <person name="Oyuntsetseg B."/>
            <person name="Kim S.B."/>
        </authorList>
    </citation>
    <scope>NUCLEOTIDE SEQUENCE [LARGE SCALE GENOMIC DNA]</scope>
    <source>
        <strain evidence="2 3">2-15</strain>
    </source>
</reference>
<dbReference type="SUPFAM" id="SSF48208">
    <property type="entry name" value="Six-hairpin glycosidases"/>
    <property type="match status" value="1"/>
</dbReference>
<dbReference type="EMBL" id="CP127294">
    <property type="protein sequence ID" value="WIX76346.1"/>
    <property type="molecule type" value="Genomic_DNA"/>
</dbReference>
<keyword evidence="2" id="KW-0378">Hydrolase</keyword>
<dbReference type="Pfam" id="PF00723">
    <property type="entry name" value="Glyco_hydro_15"/>
    <property type="match status" value="1"/>
</dbReference>
<dbReference type="KEGG" id="acab:QRX50_33445"/>
<evidence type="ECO:0000259" key="1">
    <source>
        <dbReference type="Pfam" id="PF00723"/>
    </source>
</evidence>
<dbReference type="InterPro" id="IPR008928">
    <property type="entry name" value="6-hairpin_glycosidase_sf"/>
</dbReference>